<dbReference type="Proteomes" id="UP000663834">
    <property type="component" value="Unassembled WGS sequence"/>
</dbReference>
<evidence type="ECO:0000259" key="6">
    <source>
        <dbReference type="Pfam" id="PF20209"/>
    </source>
</evidence>
<gene>
    <name evidence="7" type="ORF">KQP761_LOCUS20425</name>
</gene>
<keyword evidence="1" id="KW-0227">DNA damage</keyword>
<dbReference type="InterPro" id="IPR010285">
    <property type="entry name" value="DNA_helicase_pif1-like_DEAD"/>
</dbReference>
<dbReference type="PANTHER" id="PTHR47642">
    <property type="entry name" value="ATP-DEPENDENT DNA HELICASE"/>
    <property type="match status" value="1"/>
</dbReference>
<dbReference type="EC" id="5.6.2.3" evidence="1"/>
<dbReference type="CDD" id="cd18809">
    <property type="entry name" value="SF1_C_RecD"/>
    <property type="match status" value="1"/>
</dbReference>
<dbReference type="Pfam" id="PF20209">
    <property type="entry name" value="DUF6570"/>
    <property type="match status" value="1"/>
</dbReference>
<keyword evidence="1" id="KW-0233">DNA recombination</keyword>
<keyword evidence="1" id="KW-0378">Hydrolase</keyword>
<dbReference type="InterPro" id="IPR051055">
    <property type="entry name" value="PIF1_helicase"/>
</dbReference>
<feature type="compositionally biased region" description="Basic and acidic residues" evidence="3">
    <location>
        <begin position="339"/>
        <end position="352"/>
    </location>
</feature>
<feature type="domain" description="Helitron helicase-like" evidence="5">
    <location>
        <begin position="842"/>
        <end position="1055"/>
    </location>
</feature>
<dbReference type="InterPro" id="IPR047273">
    <property type="entry name" value="VRTN_OTU_dom"/>
</dbReference>
<dbReference type="EMBL" id="CAJNOW010010654">
    <property type="protein sequence ID" value="CAF1583782.1"/>
    <property type="molecule type" value="Genomic_DNA"/>
</dbReference>
<comment type="cofactor">
    <cofactor evidence="1">
        <name>Mg(2+)</name>
        <dbReference type="ChEBI" id="CHEBI:18420"/>
    </cofactor>
</comment>
<keyword evidence="2" id="KW-0175">Coiled coil</keyword>
<dbReference type="GO" id="GO:0006281">
    <property type="term" value="P:DNA repair"/>
    <property type="evidence" value="ECO:0007669"/>
    <property type="project" value="UniProtKB-KW"/>
</dbReference>
<dbReference type="OrthoDB" id="416437at2759"/>
<dbReference type="GO" id="GO:0016787">
    <property type="term" value="F:hydrolase activity"/>
    <property type="evidence" value="ECO:0007669"/>
    <property type="project" value="UniProtKB-KW"/>
</dbReference>
<dbReference type="GO" id="GO:0005524">
    <property type="term" value="F:ATP binding"/>
    <property type="evidence" value="ECO:0007669"/>
    <property type="project" value="UniProtKB-KW"/>
</dbReference>
<evidence type="ECO:0000259" key="4">
    <source>
        <dbReference type="Pfam" id="PF05970"/>
    </source>
</evidence>
<comment type="caution">
    <text evidence="7">The sequence shown here is derived from an EMBL/GenBank/DDBJ whole genome shotgun (WGS) entry which is preliminary data.</text>
</comment>
<dbReference type="InterPro" id="IPR046700">
    <property type="entry name" value="DUF6570"/>
</dbReference>
<dbReference type="CDD" id="cd22791">
    <property type="entry name" value="OTU_VRTN"/>
    <property type="match status" value="1"/>
</dbReference>
<keyword evidence="1" id="KW-0347">Helicase</keyword>
<dbReference type="GO" id="GO:0006310">
    <property type="term" value="P:DNA recombination"/>
    <property type="evidence" value="ECO:0007669"/>
    <property type="project" value="UniProtKB-KW"/>
</dbReference>
<dbReference type="InterPro" id="IPR025476">
    <property type="entry name" value="Helitron_helicase-like"/>
</dbReference>
<evidence type="ECO:0000313" key="7">
    <source>
        <dbReference type="EMBL" id="CAF1583782.1"/>
    </source>
</evidence>
<proteinExistence type="inferred from homology"/>
<protein>
    <recommendedName>
        <fullName evidence="1">ATP-dependent DNA helicase</fullName>
        <ecNumber evidence="1">5.6.2.3</ecNumber>
    </recommendedName>
</protein>
<sequence>MQFTNITHFDPNVHKIDQEAKVYLQKAALDVQKMVPTNVIADGNCLYNSVTCLNETKLLTTSELRVRTLIEFVKNEFFYSNRYSHIIGPLDEAMKNIARNFSFSELYEIVGLSNVLKCNIRSIYPRIGYREDLHIMNSTFEYAQSNLSSNTIFIFWTHTRNEVQARNSNSGNWTPNHFVPLLFSSDNVEFQNNPSQSQVISSEIIPTKSTTKNNIVTTVRIPEFNLADDEQQLLQTSETVFPATSETSLTPRTKRRQYSAENITNTEITNVDNQRILARQRMAAKRAEATQEAVEQQRIHARQRSAARRATMASKEIQQQRTITRERNATTRAALTQEEADRQRTLARERSAARRATMTSEEADRQRTLARERSAARRATMTPEEADRQRTLARKRSAARRAIMTSEEIQQERKTTRARNATTRATLTPKEVEQYRKLAAERTLVSRATVSPRVAEEERILARKRSAARRAAYKLEEAEQQREAARRSRHLSKILKNKQRVSKTGVYKNIKVEWPKAIDMECKTNCLKKFIQQMSMSSLAEGVCGICNVRCYKRDLRHVPVNKIPSIELLRTHEDLCNVIPDTQRIKKLYSNEMYNVNNDLDSSTVGDDTAQSAIKGNCISFPQDAVNIANTLPLALDDLCDSLKIIFVGCRTPERNQLKNILTVRKNKVLGALQWLKQNNPLYRSIVINRSIIDKLPDDDDVPECLLATMQISTNVEASENERASYIPDPLLNVSDSSDTTAVPLIPSAVLDVNGTNISSDDMTEHLLERMKVQIVEKAREPDSERNAQENTVYTIPRGNRPTNEYSNPNLLLGIFSTLFPYGCGAIEDCSRPVKIDFREHVRYLLSFGDHRFEEHYSFIFVVFNILQRRTACFHAHLMTSRPYFQQSAQLLESLSSADIATALVNISKGTYSKVADQRINTLMKHIKIVGGHVMGSSHSRSALRTKIHSLCFYLGLPSLFVTINPADIHSPVPLYFAGVDLDLDKILPEALGTSYERVKTIATHPVATAKFFNCLIKTILKSLVLGGVLGPTKAYFGTVENQGRGSLHLHLLIWLNHEFTPTQLKQQIQNEDFRQKLVQYLEDIIKEDLDQFRNATEQVEKEVAPACLPTPNPSHVDFRRIVETSNIHKHSATCYKYSKEKPDGLKSCRMRMPRVLVKNSSIDTFTGQITMRRSHPWINNFNEWLISACRSNMDIKFIWTGNDAKALVYYITDYVTKSSLAFYDMFALAQNVLNPSSSNNRCYNMIASHQEVSGVQVASYLMNYGDHYTTHTFKNLFLISIEHYLQAELMKARLSEKTIDQEATGDMSTLFYEDREEEAKETEEQVLLEPTQTTNGQSYVMVNTRLDYQHRSKDLTALCLYEFVSLFHKKLIDKSDRRLLKNTTASEGQRLNTEGTKMNERHTFANLHPQSSSHILIKRANPVVPVLLGPQIPRREREDTRERYCRVLLTLFVPWRSVNDLCALQQTWSQALEVRKLEIAADALKIIENIQLLHECKNDRDEHLHQVIAEAQADIKIDPILIPSCYEDDENNPEDNPEELLQMLSLVDETTTKAYSASLSSPEQRYLFDALEAIDKTKRFGSLNDYKNMLNINDCHIADDFNTFTVAHSHHTAMVKEWKRDIEMRRDQARNYLISGEDSLEVRDDEMQVEVMTSEIPTSPSKVNTTVVPAVTATISVTLPTKSDIIRNFTLNTEQKFAFMIITSHLDGDSQLPTGTNENQLLMCVPGCGGTGKSQLIRAITNYFQATMRRKMLRKLAPTSIAAAEIDGLTIHSFLGESRKNSKKRQVRTFRPGDTKLENEWRHVKYLIIDEMSMLGLSLLARLNRIVKTAKHINTDVPFGGINVIFFGDYLQYSPVLDKPLYHSGTSTQQYTERQIEMQCAQKVISQINCVVQLEQQMRTEDTRYLELLNRLRDGKSTIEDYELLCTRVIGTPNLKTYLQQDPWNEAPILVFRNTLRTQINNRAVLNKATEMKLRPIICVAQDYVRNAAISDVRLRKAILELPDNKTEHLPGYLPLVPGMPVLLTENIATELGLSNGTRGIFRQLVYDEVCDNIQFDETIFPKHTKFITHPKYALVEFSSCKLDSGLRDLQTKIIPISVSEQTFLFDIKELLTETISKAAKKAKKLTKISIKRKALPLIPAYSMTTHKSQGQTLGKIIVDLVMPPGPVEVASVYVPLSRVKRLDDLLIVRSFELSSLQVKPTAAQLEELNRLDKIAKVTRKSFASIT</sequence>
<reference evidence="7" key="1">
    <citation type="submission" date="2021-02" db="EMBL/GenBank/DDBJ databases">
        <authorList>
            <person name="Nowell W R."/>
        </authorList>
    </citation>
    <scope>NUCLEOTIDE SEQUENCE</scope>
</reference>
<evidence type="ECO:0000313" key="8">
    <source>
        <dbReference type="Proteomes" id="UP000663834"/>
    </source>
</evidence>
<dbReference type="SUPFAM" id="SSF52540">
    <property type="entry name" value="P-loop containing nucleoside triphosphate hydrolases"/>
    <property type="match status" value="2"/>
</dbReference>
<feature type="coiled-coil region" evidence="2">
    <location>
        <begin position="461"/>
        <end position="488"/>
    </location>
</feature>
<dbReference type="Pfam" id="PF05970">
    <property type="entry name" value="PIF1"/>
    <property type="match status" value="1"/>
</dbReference>
<organism evidence="7 8">
    <name type="scientific">Rotaria magnacalcarata</name>
    <dbReference type="NCBI Taxonomy" id="392030"/>
    <lineage>
        <taxon>Eukaryota</taxon>
        <taxon>Metazoa</taxon>
        <taxon>Spiralia</taxon>
        <taxon>Gnathifera</taxon>
        <taxon>Rotifera</taxon>
        <taxon>Eurotatoria</taxon>
        <taxon>Bdelloidea</taxon>
        <taxon>Philodinida</taxon>
        <taxon>Philodinidae</taxon>
        <taxon>Rotaria</taxon>
    </lineage>
</organism>
<feature type="region of interest" description="Disordered" evidence="3">
    <location>
        <begin position="309"/>
        <end position="419"/>
    </location>
</feature>
<feature type="domain" description="DNA helicase Pif1-like DEAD-box helicase" evidence="4">
    <location>
        <begin position="1718"/>
        <end position="1921"/>
    </location>
</feature>
<dbReference type="Pfam" id="PF14214">
    <property type="entry name" value="Helitron_like_N"/>
    <property type="match status" value="1"/>
</dbReference>
<dbReference type="GO" id="GO:0043139">
    <property type="term" value="F:5'-3' DNA helicase activity"/>
    <property type="evidence" value="ECO:0007669"/>
    <property type="project" value="UniProtKB-EC"/>
</dbReference>
<dbReference type="InterPro" id="IPR027417">
    <property type="entry name" value="P-loop_NTPase"/>
</dbReference>
<evidence type="ECO:0000256" key="1">
    <source>
        <dbReference type="RuleBase" id="RU363044"/>
    </source>
</evidence>
<evidence type="ECO:0000256" key="3">
    <source>
        <dbReference type="SAM" id="MobiDB-lite"/>
    </source>
</evidence>
<dbReference type="GO" id="GO:0000723">
    <property type="term" value="P:telomere maintenance"/>
    <property type="evidence" value="ECO:0007669"/>
    <property type="project" value="InterPro"/>
</dbReference>
<dbReference type="Gene3D" id="3.40.50.300">
    <property type="entry name" value="P-loop containing nucleotide triphosphate hydrolases"/>
    <property type="match status" value="1"/>
</dbReference>
<keyword evidence="1" id="KW-0547">Nucleotide-binding</keyword>
<keyword evidence="1" id="KW-0234">DNA repair</keyword>
<accession>A0A815ZIN6</accession>
<evidence type="ECO:0000259" key="5">
    <source>
        <dbReference type="Pfam" id="PF14214"/>
    </source>
</evidence>
<comment type="similarity">
    <text evidence="1">Belongs to the helicase family.</text>
</comment>
<dbReference type="PANTHER" id="PTHR47642:SF5">
    <property type="entry name" value="ATP-DEPENDENT DNA HELICASE"/>
    <property type="match status" value="1"/>
</dbReference>
<feature type="compositionally biased region" description="Basic and acidic residues" evidence="3">
    <location>
        <begin position="362"/>
        <end position="375"/>
    </location>
</feature>
<feature type="coiled-coil region" evidence="2">
    <location>
        <begin position="277"/>
        <end position="304"/>
    </location>
</feature>
<name>A0A815ZIN6_9BILA</name>
<comment type="catalytic activity">
    <reaction evidence="1">
        <text>ATP + H2O = ADP + phosphate + H(+)</text>
        <dbReference type="Rhea" id="RHEA:13065"/>
        <dbReference type="ChEBI" id="CHEBI:15377"/>
        <dbReference type="ChEBI" id="CHEBI:15378"/>
        <dbReference type="ChEBI" id="CHEBI:30616"/>
        <dbReference type="ChEBI" id="CHEBI:43474"/>
        <dbReference type="ChEBI" id="CHEBI:456216"/>
        <dbReference type="EC" id="5.6.2.3"/>
    </reaction>
</comment>
<evidence type="ECO:0000256" key="2">
    <source>
        <dbReference type="SAM" id="Coils"/>
    </source>
</evidence>
<keyword evidence="1" id="KW-0067">ATP-binding</keyword>
<feature type="domain" description="DUF6570" evidence="6">
    <location>
        <begin position="607"/>
        <end position="694"/>
    </location>
</feature>